<organism evidence="1 2">
    <name type="scientific">Steroidobacter gossypii</name>
    <dbReference type="NCBI Taxonomy" id="2805490"/>
    <lineage>
        <taxon>Bacteria</taxon>
        <taxon>Pseudomonadati</taxon>
        <taxon>Pseudomonadota</taxon>
        <taxon>Gammaproteobacteria</taxon>
        <taxon>Steroidobacterales</taxon>
        <taxon>Steroidobacteraceae</taxon>
        <taxon>Steroidobacter</taxon>
    </lineage>
</organism>
<evidence type="ECO:0000313" key="1">
    <source>
        <dbReference type="EMBL" id="MBM0103404.1"/>
    </source>
</evidence>
<dbReference type="InterPro" id="IPR019791">
    <property type="entry name" value="Haem_peroxidase_animal"/>
</dbReference>
<dbReference type="Proteomes" id="UP000661077">
    <property type="component" value="Unassembled WGS sequence"/>
</dbReference>
<proteinExistence type="predicted"/>
<evidence type="ECO:0000313" key="2">
    <source>
        <dbReference type="Proteomes" id="UP000661077"/>
    </source>
</evidence>
<dbReference type="Pfam" id="PF03098">
    <property type="entry name" value="An_peroxidase"/>
    <property type="match status" value="1"/>
</dbReference>
<keyword evidence="2" id="KW-1185">Reference proteome</keyword>
<dbReference type="SUPFAM" id="SSF48113">
    <property type="entry name" value="Heme-dependent peroxidases"/>
    <property type="match status" value="1"/>
</dbReference>
<dbReference type="RefSeq" id="WP_203165380.1">
    <property type="nucleotide sequence ID" value="NZ_JAEVLS010000001.1"/>
</dbReference>
<sequence>MLTPQQRTDLIEAMTGDGPTMMTIDAGYTYLGQFIAHDITEQAAPRNNHQPTAALDLDSLYGATVPAVLDSRGRFVIGRSEDDIPDLLRDASGRARIPEMRNDDNVIVAQLHLFWQRFHNFLIDHRLASNFEQARELTIKVFLLMVVEDYLQLLLAPAVFEQYFRRGERHWLGLPLSPVPLLFSKAAFRFGHSMVRDFYEIAGQPHDTEQLFRADRPLTREFHIAWRGFFGWPGVPTGTPDALAIDTLITPKMTRIAFPPGQVTNIVAKNIAASETLPGTGVQIVEQFLSQNPHLANAFQLAPQMQLSPDLVGVPNITAADLPLWPYILNEAAVEAGGARLGTFGSLICAEVLANSIEAAGLLSWPLRFADALDSLGLLGARIQEVAVVHQRPLPTHDRAGRLFCMRHLIELLEPTTANNEGANHG</sequence>
<name>A0ABS1WR01_9GAMM</name>
<dbReference type="InterPro" id="IPR010255">
    <property type="entry name" value="Haem_peroxidase_sf"/>
</dbReference>
<reference evidence="1 2" key="1">
    <citation type="journal article" date="2021" name="Int. J. Syst. Evol. Microbiol.">
        <title>Steroidobacter gossypii sp. nov., isolated from soil of cotton cropping field.</title>
        <authorList>
            <person name="Huang R."/>
            <person name="Yang S."/>
            <person name="Zhen C."/>
            <person name="Liu W."/>
        </authorList>
    </citation>
    <scope>NUCLEOTIDE SEQUENCE [LARGE SCALE GENOMIC DNA]</scope>
    <source>
        <strain evidence="1 2">S1-65</strain>
    </source>
</reference>
<dbReference type="Gene3D" id="1.10.640.10">
    <property type="entry name" value="Haem peroxidase domain superfamily, animal type"/>
    <property type="match status" value="1"/>
</dbReference>
<dbReference type="EMBL" id="JAEVLS010000001">
    <property type="protein sequence ID" value="MBM0103404.1"/>
    <property type="molecule type" value="Genomic_DNA"/>
</dbReference>
<dbReference type="InterPro" id="IPR037120">
    <property type="entry name" value="Haem_peroxidase_sf_animal"/>
</dbReference>
<protein>
    <recommendedName>
        <fullName evidence="3">Animal haem peroxidase</fullName>
    </recommendedName>
</protein>
<accession>A0ABS1WR01</accession>
<evidence type="ECO:0008006" key="3">
    <source>
        <dbReference type="Google" id="ProtNLM"/>
    </source>
</evidence>
<comment type="caution">
    <text evidence="1">The sequence shown here is derived from an EMBL/GenBank/DDBJ whole genome shotgun (WGS) entry which is preliminary data.</text>
</comment>
<gene>
    <name evidence="1" type="ORF">JM946_01545</name>
</gene>